<comment type="caution">
    <text evidence="10">The sequence shown here is derived from an EMBL/GenBank/DDBJ whole genome shotgun (WGS) entry which is preliminary data.</text>
</comment>
<dbReference type="Pfam" id="PF01590">
    <property type="entry name" value="GAF"/>
    <property type="match status" value="1"/>
</dbReference>
<feature type="compositionally biased region" description="Basic and acidic residues" evidence="7">
    <location>
        <begin position="918"/>
        <end position="939"/>
    </location>
</feature>
<evidence type="ECO:0000256" key="7">
    <source>
        <dbReference type="SAM" id="MobiDB-lite"/>
    </source>
</evidence>
<proteinExistence type="predicted"/>
<evidence type="ECO:0000256" key="6">
    <source>
        <dbReference type="PROSITE-ProRule" id="PRU00169"/>
    </source>
</evidence>
<feature type="domain" description="Response regulatory" evidence="9">
    <location>
        <begin position="1036"/>
        <end position="1167"/>
    </location>
</feature>
<dbReference type="GeneID" id="28733392"/>
<dbReference type="SMART" id="SM00448">
    <property type="entry name" value="REC"/>
    <property type="match status" value="1"/>
</dbReference>
<dbReference type="InterPro" id="IPR003661">
    <property type="entry name" value="HisK_dim/P_dom"/>
</dbReference>
<dbReference type="InterPro" id="IPR003018">
    <property type="entry name" value="GAF"/>
</dbReference>
<dbReference type="VEuPathDB" id="FungiDB:AB675_161"/>
<dbReference type="InterPro" id="IPR036097">
    <property type="entry name" value="HisK_dim/P_sf"/>
</dbReference>
<dbReference type="GO" id="GO:0009927">
    <property type="term" value="F:histidine phosphotransfer kinase activity"/>
    <property type="evidence" value="ECO:0007669"/>
    <property type="project" value="TreeGrafter"/>
</dbReference>
<dbReference type="FunFam" id="1.10.287.130:FF:000023">
    <property type="entry name" value="Sensor histidine kinase/response regulator, putative"/>
    <property type="match status" value="1"/>
</dbReference>
<evidence type="ECO:0000313" key="10">
    <source>
        <dbReference type="EMBL" id="KPI37789.1"/>
    </source>
</evidence>
<dbReference type="SUPFAM" id="SSF52172">
    <property type="entry name" value="CheY-like"/>
    <property type="match status" value="1"/>
</dbReference>
<dbReference type="InterPro" id="IPR036890">
    <property type="entry name" value="HATPase_C_sf"/>
</dbReference>
<evidence type="ECO:0000256" key="2">
    <source>
        <dbReference type="ARBA" id="ARBA00012438"/>
    </source>
</evidence>
<keyword evidence="11" id="KW-1185">Reference proteome</keyword>
<dbReference type="PROSITE" id="PS50109">
    <property type="entry name" value="HIS_KIN"/>
    <property type="match status" value="1"/>
</dbReference>
<comment type="catalytic activity">
    <reaction evidence="1">
        <text>ATP + protein L-histidine = ADP + protein N-phospho-L-histidine.</text>
        <dbReference type="EC" id="2.7.13.3"/>
    </reaction>
</comment>
<feature type="compositionally biased region" description="Polar residues" evidence="7">
    <location>
        <begin position="940"/>
        <end position="951"/>
    </location>
</feature>
<dbReference type="PANTHER" id="PTHR43047:SF72">
    <property type="entry name" value="OSMOSENSING HISTIDINE PROTEIN KINASE SLN1"/>
    <property type="match status" value="1"/>
</dbReference>
<dbReference type="Pfam" id="PF00072">
    <property type="entry name" value="Response_reg"/>
    <property type="match status" value="1"/>
</dbReference>
<dbReference type="Proteomes" id="UP000038010">
    <property type="component" value="Unassembled WGS sequence"/>
</dbReference>
<dbReference type="GO" id="GO:0000155">
    <property type="term" value="F:phosphorelay sensor kinase activity"/>
    <property type="evidence" value="ECO:0007669"/>
    <property type="project" value="InterPro"/>
</dbReference>
<dbReference type="GO" id="GO:0005886">
    <property type="term" value="C:plasma membrane"/>
    <property type="evidence" value="ECO:0007669"/>
    <property type="project" value="TreeGrafter"/>
</dbReference>
<dbReference type="InterPro" id="IPR005467">
    <property type="entry name" value="His_kinase_dom"/>
</dbReference>
<evidence type="ECO:0000256" key="4">
    <source>
        <dbReference type="ARBA" id="ARBA00022679"/>
    </source>
</evidence>
<dbReference type="PANTHER" id="PTHR43047">
    <property type="entry name" value="TWO-COMPONENT HISTIDINE PROTEIN KINASE"/>
    <property type="match status" value="1"/>
</dbReference>
<dbReference type="InterPro" id="IPR011006">
    <property type="entry name" value="CheY-like_superfamily"/>
</dbReference>
<dbReference type="InterPro" id="IPR001789">
    <property type="entry name" value="Sig_transdc_resp-reg_receiver"/>
</dbReference>
<dbReference type="InterPro" id="IPR003594">
    <property type="entry name" value="HATPase_dom"/>
</dbReference>
<dbReference type="EMBL" id="LFJN01000022">
    <property type="protein sequence ID" value="KPI37789.1"/>
    <property type="molecule type" value="Genomic_DNA"/>
</dbReference>
<feature type="compositionally biased region" description="Polar residues" evidence="7">
    <location>
        <begin position="1007"/>
        <end position="1025"/>
    </location>
</feature>
<dbReference type="SUPFAM" id="SSF55874">
    <property type="entry name" value="ATPase domain of HSP90 chaperone/DNA topoisomerase II/histidine kinase"/>
    <property type="match status" value="1"/>
</dbReference>
<dbReference type="Gene3D" id="1.10.287.130">
    <property type="match status" value="1"/>
</dbReference>
<dbReference type="RefSeq" id="XP_017997752.1">
    <property type="nucleotide sequence ID" value="XM_018141522.1"/>
</dbReference>
<feature type="compositionally biased region" description="Polar residues" evidence="7">
    <location>
        <begin position="988"/>
        <end position="999"/>
    </location>
</feature>
<feature type="modified residue" description="4-aspartylphosphate" evidence="6">
    <location>
        <position position="1093"/>
    </location>
</feature>
<dbReference type="OrthoDB" id="303614at2759"/>
<feature type="compositionally biased region" description="Low complexity" evidence="7">
    <location>
        <begin position="334"/>
        <end position="355"/>
    </location>
</feature>
<dbReference type="Gene3D" id="3.40.50.2300">
    <property type="match status" value="1"/>
</dbReference>
<sequence length="1169" mass="127275">MRLRTKRGLISLISSTREYVIAEATRSLSLESGFPEDDEGDELWFGNASMPRDQGISYHALNPPQYVATDTRGRTHTTDALIIPDLRKHMDLKDHPLAGHGATFYAGVPLVSKSGHHIGVYALIDDCPRPAISRVDLLFMQEMARVIQAHIEMVYNDAARHRGEKLVMGLGSFMRGLTSVPASEGEANRANPREGNPDPSFQDVARQFKGMAVTDADPSALREVQNSRMDDTPAATPQPGDSGSRQDHESSGLAAGTKPAPEAAMPNLRDDLTAAPARPSAVQRLFGRAANILRQCTLADGVIFFDAATVSLRDARGSSFHHKSISSSDKNRSDSLSASSDNVDHTSSSGESEGTLTGHKRQKAAKQTCGVLGSSLDVSMASTANVGTIQTLGVTDRVLRRFIRRYPRGKVFCFTAEGDISASSGAGDSSDSSGIAQTERTIATELIQAMPGARSVLWMPLYDHNKNRCIMMSLMRLDAKASEDAKSTFIANISHELRSPLHGILGSTEFLQETVLDGFQSSMARAVETCAKTLLDTVEHVLDYSKINQLSSESSRRQRRRLLRRTTSEDAAAQKVSAASLVRDVDLANVVEEAIEAVFTGFGYKYDMDHASDTPSGHASAKSRSANVRVLLDVERNDDWHVQTEPGGIRRILMNIVGNALKYTSEGSITISMTGHDEYNDEKRCKAVCFKVRDTGHGMSKAFLRDHAFTPFSQESYLSVGTGLGLSIVRQIVDSLHGRIEIDSEKGVGTEVTIHLTLPRMSLSPSSSGHDDVLKDVQTRTQGKTACMLIPSSYEPTAKEGDAKPVQSSLHKLATSWFGVNTTEAATMTDQEADFFIYPEPPPISHLIEHHGHSRTDKEVPLIILTTNAFESVELASQGVSRLSELGRVIEIISQPCGPHKFASALHRCFSRLDTLDDSRSDRPAFDETANEHVQDHNSRAQGSDSATSNHATERSMTPPAAEVPTTKASPKRPRLANRQTEGVPMSIDTSMQSTQLDSTGKRHSLSAGSTPAWSADPTSPMSQSRDAKDSNDTSPVLVVDDNHVNLQLLMAFVKKSGRPYATAADGLQAVQAYESALHATPQTKPFKYVVMDISMPVMDGIEATRQIRQLEKKRGLRRGEGTAKIIALTGLGADTTRGEMLRAGADYYLCKPVRFKELMALFDEDAER</sequence>
<dbReference type="InterPro" id="IPR004358">
    <property type="entry name" value="Sig_transdc_His_kin-like_C"/>
</dbReference>
<feature type="region of interest" description="Disordered" evidence="7">
    <location>
        <begin position="316"/>
        <end position="364"/>
    </location>
</feature>
<dbReference type="SUPFAM" id="SSF55781">
    <property type="entry name" value="GAF domain-like"/>
    <property type="match status" value="1"/>
</dbReference>
<dbReference type="STRING" id="1664694.A0A0N0NKF6"/>
<dbReference type="Gene3D" id="3.30.565.10">
    <property type="entry name" value="Histidine kinase-like ATPase, C-terminal domain"/>
    <property type="match status" value="1"/>
</dbReference>
<dbReference type="CDD" id="cd17546">
    <property type="entry name" value="REC_hyHK_CKI1_RcsC-like"/>
    <property type="match status" value="1"/>
</dbReference>
<accession>A0A0N0NKF6</accession>
<dbReference type="CDD" id="cd00082">
    <property type="entry name" value="HisKA"/>
    <property type="match status" value="1"/>
</dbReference>
<keyword evidence="5" id="KW-0418">Kinase</keyword>
<dbReference type="Pfam" id="PF02518">
    <property type="entry name" value="HATPase_c"/>
    <property type="match status" value="1"/>
</dbReference>
<gene>
    <name evidence="10" type="ORF">AB675_161</name>
</gene>
<protein>
    <recommendedName>
        <fullName evidence="2">histidine kinase</fullName>
        <ecNumber evidence="2">2.7.13.3</ecNumber>
    </recommendedName>
</protein>
<dbReference type="EC" id="2.7.13.3" evidence="2"/>
<dbReference type="SUPFAM" id="SSF47384">
    <property type="entry name" value="Homodimeric domain of signal transducing histidine kinase"/>
    <property type="match status" value="1"/>
</dbReference>
<keyword evidence="4" id="KW-0808">Transferase</keyword>
<evidence type="ECO:0000256" key="1">
    <source>
        <dbReference type="ARBA" id="ARBA00000085"/>
    </source>
</evidence>
<keyword evidence="3 6" id="KW-0597">Phosphoprotein</keyword>
<dbReference type="SMART" id="SM00387">
    <property type="entry name" value="HATPase_c"/>
    <property type="match status" value="1"/>
</dbReference>
<name>A0A0N0NKF6_9EURO</name>
<evidence type="ECO:0000256" key="5">
    <source>
        <dbReference type="ARBA" id="ARBA00022777"/>
    </source>
</evidence>
<dbReference type="PROSITE" id="PS50110">
    <property type="entry name" value="RESPONSE_REGULATORY"/>
    <property type="match status" value="1"/>
</dbReference>
<feature type="region of interest" description="Disordered" evidence="7">
    <location>
        <begin position="181"/>
        <end position="202"/>
    </location>
</feature>
<reference evidence="10 11" key="1">
    <citation type="submission" date="2015-06" db="EMBL/GenBank/DDBJ databases">
        <title>Draft genome of the ant-associated black yeast Phialophora attae CBS 131958.</title>
        <authorList>
            <person name="Moreno L.F."/>
            <person name="Stielow B.J."/>
            <person name="de Hoog S."/>
            <person name="Vicente V.A."/>
            <person name="Weiss V.A."/>
            <person name="de Vries M."/>
            <person name="Cruz L.M."/>
            <person name="Souza E.M."/>
        </authorList>
    </citation>
    <scope>NUCLEOTIDE SEQUENCE [LARGE SCALE GENOMIC DNA]</scope>
    <source>
        <strain evidence="10 11">CBS 131958</strain>
    </source>
</reference>
<feature type="domain" description="Histidine kinase" evidence="8">
    <location>
        <begin position="492"/>
        <end position="760"/>
    </location>
</feature>
<evidence type="ECO:0000259" key="9">
    <source>
        <dbReference type="PROSITE" id="PS50110"/>
    </source>
</evidence>
<organism evidence="10 11">
    <name type="scientific">Cyphellophora attinorum</name>
    <dbReference type="NCBI Taxonomy" id="1664694"/>
    <lineage>
        <taxon>Eukaryota</taxon>
        <taxon>Fungi</taxon>
        <taxon>Dikarya</taxon>
        <taxon>Ascomycota</taxon>
        <taxon>Pezizomycotina</taxon>
        <taxon>Eurotiomycetes</taxon>
        <taxon>Chaetothyriomycetidae</taxon>
        <taxon>Chaetothyriales</taxon>
        <taxon>Cyphellophoraceae</taxon>
        <taxon>Cyphellophora</taxon>
    </lineage>
</organism>
<dbReference type="SMART" id="SM00388">
    <property type="entry name" value="HisKA"/>
    <property type="match status" value="1"/>
</dbReference>
<evidence type="ECO:0000256" key="3">
    <source>
        <dbReference type="ARBA" id="ARBA00022553"/>
    </source>
</evidence>
<feature type="region of interest" description="Disordered" evidence="7">
    <location>
        <begin position="224"/>
        <end position="265"/>
    </location>
</feature>
<dbReference type="PRINTS" id="PR00344">
    <property type="entry name" value="BCTRLSENSOR"/>
</dbReference>
<evidence type="ECO:0000313" key="11">
    <source>
        <dbReference type="Proteomes" id="UP000038010"/>
    </source>
</evidence>
<dbReference type="Pfam" id="PF00512">
    <property type="entry name" value="HisKA"/>
    <property type="match status" value="1"/>
</dbReference>
<dbReference type="AlphaFoldDB" id="A0A0N0NKF6"/>
<evidence type="ECO:0000259" key="8">
    <source>
        <dbReference type="PROSITE" id="PS50109"/>
    </source>
</evidence>
<feature type="region of interest" description="Disordered" evidence="7">
    <location>
        <begin position="918"/>
        <end position="1037"/>
    </location>
</feature>